<keyword evidence="1" id="KW-0472">Membrane</keyword>
<keyword evidence="1" id="KW-1133">Transmembrane helix</keyword>
<gene>
    <name evidence="2" type="ORF">Salat_1931000</name>
</gene>
<dbReference type="PANTHER" id="PTHR33782">
    <property type="entry name" value="OS01G0121600 PROTEIN"/>
    <property type="match status" value="1"/>
</dbReference>
<proteinExistence type="predicted"/>
<dbReference type="Proteomes" id="UP001293254">
    <property type="component" value="Unassembled WGS sequence"/>
</dbReference>
<keyword evidence="3" id="KW-1185">Reference proteome</keyword>
<reference evidence="2" key="2">
    <citation type="journal article" date="2024" name="Plant">
        <title>Genomic evolution and insights into agronomic trait innovations of Sesamum species.</title>
        <authorList>
            <person name="Miao H."/>
            <person name="Wang L."/>
            <person name="Qu L."/>
            <person name="Liu H."/>
            <person name="Sun Y."/>
            <person name="Le M."/>
            <person name="Wang Q."/>
            <person name="Wei S."/>
            <person name="Zheng Y."/>
            <person name="Lin W."/>
            <person name="Duan Y."/>
            <person name="Cao H."/>
            <person name="Xiong S."/>
            <person name="Wang X."/>
            <person name="Wei L."/>
            <person name="Li C."/>
            <person name="Ma Q."/>
            <person name="Ju M."/>
            <person name="Zhao R."/>
            <person name="Li G."/>
            <person name="Mu C."/>
            <person name="Tian Q."/>
            <person name="Mei H."/>
            <person name="Zhang T."/>
            <person name="Gao T."/>
            <person name="Zhang H."/>
        </authorList>
    </citation>
    <scope>NUCLEOTIDE SEQUENCE</scope>
    <source>
        <strain evidence="2">3651</strain>
    </source>
</reference>
<reference evidence="2" key="1">
    <citation type="submission" date="2020-06" db="EMBL/GenBank/DDBJ databases">
        <authorList>
            <person name="Li T."/>
            <person name="Hu X."/>
            <person name="Zhang T."/>
            <person name="Song X."/>
            <person name="Zhang H."/>
            <person name="Dai N."/>
            <person name="Sheng W."/>
            <person name="Hou X."/>
            <person name="Wei L."/>
        </authorList>
    </citation>
    <scope>NUCLEOTIDE SEQUENCE</scope>
    <source>
        <strain evidence="2">3651</strain>
        <tissue evidence="2">Leaf</tissue>
    </source>
</reference>
<organism evidence="2 3">
    <name type="scientific">Sesamum alatum</name>
    <dbReference type="NCBI Taxonomy" id="300844"/>
    <lineage>
        <taxon>Eukaryota</taxon>
        <taxon>Viridiplantae</taxon>
        <taxon>Streptophyta</taxon>
        <taxon>Embryophyta</taxon>
        <taxon>Tracheophyta</taxon>
        <taxon>Spermatophyta</taxon>
        <taxon>Magnoliopsida</taxon>
        <taxon>eudicotyledons</taxon>
        <taxon>Gunneridae</taxon>
        <taxon>Pentapetalae</taxon>
        <taxon>asterids</taxon>
        <taxon>lamiids</taxon>
        <taxon>Lamiales</taxon>
        <taxon>Pedaliaceae</taxon>
        <taxon>Sesamum</taxon>
    </lineage>
</organism>
<keyword evidence="1" id="KW-0812">Transmembrane</keyword>
<dbReference type="AlphaFoldDB" id="A0AAE2CIL1"/>
<protein>
    <submittedName>
        <fullName evidence="2">Uncharacterized protein</fullName>
    </submittedName>
</protein>
<dbReference type="PANTHER" id="PTHR33782:SF5">
    <property type="entry name" value="MEDIATOR OF RNA POLYMERASE II TRANSCRIPTION SUBUNIT"/>
    <property type="match status" value="1"/>
</dbReference>
<dbReference type="EMBL" id="JACGWO010000007">
    <property type="protein sequence ID" value="KAK4423482.1"/>
    <property type="molecule type" value="Genomic_DNA"/>
</dbReference>
<feature type="transmembrane region" description="Helical" evidence="1">
    <location>
        <begin position="72"/>
        <end position="96"/>
    </location>
</feature>
<sequence length="105" mass="12193">MRREGDNHHYNGGVVDENMIVLRMRIHEMKRNYEAPMEWTGWEKRVYPNYDSMICDTLMWLQCHLMETRPGVALGMVALVALSVPTSTAVVLIKFLELIKGFHLS</sequence>
<evidence type="ECO:0000256" key="1">
    <source>
        <dbReference type="SAM" id="Phobius"/>
    </source>
</evidence>
<name>A0AAE2CIL1_9LAMI</name>
<evidence type="ECO:0000313" key="3">
    <source>
        <dbReference type="Proteomes" id="UP001293254"/>
    </source>
</evidence>
<evidence type="ECO:0000313" key="2">
    <source>
        <dbReference type="EMBL" id="KAK4423482.1"/>
    </source>
</evidence>
<comment type="caution">
    <text evidence="2">The sequence shown here is derived from an EMBL/GenBank/DDBJ whole genome shotgun (WGS) entry which is preliminary data.</text>
</comment>
<accession>A0AAE2CIL1</accession>